<dbReference type="Proteomes" id="UP001500301">
    <property type="component" value="Unassembled WGS sequence"/>
</dbReference>
<evidence type="ECO:0000313" key="3">
    <source>
        <dbReference type="EMBL" id="GAA3536751.1"/>
    </source>
</evidence>
<sequence>MLVGARVLRGQDVVESEVVAVGERRVWIGHLPTLTERPSWLPQRRVRTGGSRSAREADDVPRAGGGPLSVVSDPADAGTFGCGRYDRPDMSEAGSDRVGGEVEAADEKSRRPDWFHRGHPVFFPLAGFFAGMVAVIVVPGLYAAIVKWVAGYKRAEELFPFVLLMFVVPIGLLVPQHTRRFGRYMLLGMVSTVVVVVSVGGAVAWFLLNKDA</sequence>
<organism evidence="3 4">
    <name type="scientific">Nocardioides daeguensis</name>
    <dbReference type="NCBI Taxonomy" id="908359"/>
    <lineage>
        <taxon>Bacteria</taxon>
        <taxon>Bacillati</taxon>
        <taxon>Actinomycetota</taxon>
        <taxon>Actinomycetes</taxon>
        <taxon>Propionibacteriales</taxon>
        <taxon>Nocardioidaceae</taxon>
        <taxon>Nocardioides</taxon>
    </lineage>
</organism>
<name>A0ABP6VN19_9ACTN</name>
<keyword evidence="2" id="KW-0472">Membrane</keyword>
<feature type="transmembrane region" description="Helical" evidence="2">
    <location>
        <begin position="121"/>
        <end position="146"/>
    </location>
</feature>
<keyword evidence="2" id="KW-1133">Transmembrane helix</keyword>
<feature type="transmembrane region" description="Helical" evidence="2">
    <location>
        <begin position="186"/>
        <end position="208"/>
    </location>
</feature>
<evidence type="ECO:0000256" key="2">
    <source>
        <dbReference type="SAM" id="Phobius"/>
    </source>
</evidence>
<evidence type="ECO:0000256" key="1">
    <source>
        <dbReference type="SAM" id="MobiDB-lite"/>
    </source>
</evidence>
<keyword evidence="2" id="KW-0812">Transmembrane</keyword>
<feature type="transmembrane region" description="Helical" evidence="2">
    <location>
        <begin position="158"/>
        <end position="174"/>
    </location>
</feature>
<proteinExistence type="predicted"/>
<comment type="caution">
    <text evidence="3">The sequence shown here is derived from an EMBL/GenBank/DDBJ whole genome shotgun (WGS) entry which is preliminary data.</text>
</comment>
<evidence type="ECO:0000313" key="4">
    <source>
        <dbReference type="Proteomes" id="UP001500301"/>
    </source>
</evidence>
<gene>
    <name evidence="3" type="ORF">GCM10022263_25560</name>
</gene>
<keyword evidence="4" id="KW-1185">Reference proteome</keyword>
<accession>A0ABP6VN19</accession>
<feature type="region of interest" description="Disordered" evidence="1">
    <location>
        <begin position="43"/>
        <end position="68"/>
    </location>
</feature>
<reference evidence="4" key="1">
    <citation type="journal article" date="2019" name="Int. J. Syst. Evol. Microbiol.">
        <title>The Global Catalogue of Microorganisms (GCM) 10K type strain sequencing project: providing services to taxonomists for standard genome sequencing and annotation.</title>
        <authorList>
            <consortium name="The Broad Institute Genomics Platform"/>
            <consortium name="The Broad Institute Genome Sequencing Center for Infectious Disease"/>
            <person name="Wu L."/>
            <person name="Ma J."/>
        </authorList>
    </citation>
    <scope>NUCLEOTIDE SEQUENCE [LARGE SCALE GENOMIC DNA]</scope>
    <source>
        <strain evidence="4">JCM 17460</strain>
    </source>
</reference>
<protein>
    <submittedName>
        <fullName evidence="3">Uncharacterized protein</fullName>
    </submittedName>
</protein>
<dbReference type="EMBL" id="BAABBB010000013">
    <property type="protein sequence ID" value="GAA3536751.1"/>
    <property type="molecule type" value="Genomic_DNA"/>
</dbReference>